<proteinExistence type="predicted"/>
<evidence type="ECO:0000256" key="1">
    <source>
        <dbReference type="SAM" id="MobiDB-lite"/>
    </source>
</evidence>
<comment type="caution">
    <text evidence="2">The sequence shown here is derived from an EMBL/GenBank/DDBJ whole genome shotgun (WGS) entry which is preliminary data.</text>
</comment>
<evidence type="ECO:0008006" key="4">
    <source>
        <dbReference type="Google" id="ProtNLM"/>
    </source>
</evidence>
<evidence type="ECO:0000313" key="2">
    <source>
        <dbReference type="EMBL" id="KAK7915932.1"/>
    </source>
</evidence>
<reference evidence="3" key="1">
    <citation type="submission" date="2024-04" db="EMBL/GenBank/DDBJ databases">
        <title>Salinicola lusitanus LLJ914,a marine bacterium isolated from the Okinawa Trough.</title>
        <authorList>
            <person name="Li J."/>
        </authorList>
    </citation>
    <scope>NUCLEOTIDE SEQUENCE [LARGE SCALE GENOMIC DNA]</scope>
</reference>
<name>A0AAW0P6T4_9GOBI</name>
<dbReference type="EMBL" id="JBBPFD010000008">
    <property type="protein sequence ID" value="KAK7915932.1"/>
    <property type="molecule type" value="Genomic_DNA"/>
</dbReference>
<gene>
    <name evidence="2" type="ORF">WMY93_011693</name>
</gene>
<organism evidence="2 3">
    <name type="scientific">Mugilogobius chulae</name>
    <name type="common">yellowstripe goby</name>
    <dbReference type="NCBI Taxonomy" id="88201"/>
    <lineage>
        <taxon>Eukaryota</taxon>
        <taxon>Metazoa</taxon>
        <taxon>Chordata</taxon>
        <taxon>Craniata</taxon>
        <taxon>Vertebrata</taxon>
        <taxon>Euteleostomi</taxon>
        <taxon>Actinopterygii</taxon>
        <taxon>Neopterygii</taxon>
        <taxon>Teleostei</taxon>
        <taxon>Neoteleostei</taxon>
        <taxon>Acanthomorphata</taxon>
        <taxon>Gobiaria</taxon>
        <taxon>Gobiiformes</taxon>
        <taxon>Gobioidei</taxon>
        <taxon>Gobiidae</taxon>
        <taxon>Gobionellinae</taxon>
        <taxon>Mugilogobius</taxon>
    </lineage>
</organism>
<keyword evidence="3" id="KW-1185">Reference proteome</keyword>
<dbReference type="Proteomes" id="UP001460270">
    <property type="component" value="Unassembled WGS sequence"/>
</dbReference>
<accession>A0AAW0P6T4</accession>
<protein>
    <recommendedName>
        <fullName evidence="4">Plasma membrane calcium ATPase</fullName>
    </recommendedName>
</protein>
<feature type="region of interest" description="Disordered" evidence="1">
    <location>
        <begin position="1"/>
        <end position="22"/>
    </location>
</feature>
<evidence type="ECO:0000313" key="3">
    <source>
        <dbReference type="Proteomes" id="UP001460270"/>
    </source>
</evidence>
<dbReference type="AlphaFoldDB" id="A0AAW0P6T4"/>
<sequence length="95" mass="10551">MGDMSNSDFYAKNQRNEGSPAAGFGCSLMELRTLMELRGSEAVVKIQDDYGGVEGLCKRLKTSPTEDTVPQLHCPHHQEHLVSQCRVMHYGPPCQ</sequence>